<reference evidence="3" key="1">
    <citation type="journal article" date="2019" name="Int. J. Syst. Evol. Microbiol.">
        <title>The Global Catalogue of Microorganisms (GCM) 10K type strain sequencing project: providing services to taxonomists for standard genome sequencing and annotation.</title>
        <authorList>
            <consortium name="The Broad Institute Genomics Platform"/>
            <consortium name="The Broad Institute Genome Sequencing Center for Infectious Disease"/>
            <person name="Wu L."/>
            <person name="Ma J."/>
        </authorList>
    </citation>
    <scope>NUCLEOTIDE SEQUENCE [LARGE SCALE GENOMIC DNA]</scope>
    <source>
        <strain evidence="3">NBRC 101365</strain>
    </source>
</reference>
<name>A0ABQ6CM63_9HYPH</name>
<gene>
    <name evidence="2" type="ORF">GCM10007874_23640</name>
</gene>
<feature type="compositionally biased region" description="Basic and acidic residues" evidence="1">
    <location>
        <begin position="56"/>
        <end position="67"/>
    </location>
</feature>
<sequence>MSAFRILASIAGLVFVGKILEQNRQLRLALDQRTAVNAALADEVLLYLWAERAMRREPVSTEARSWDEVDEASDESFPASDPPSFVGR</sequence>
<dbReference type="Proteomes" id="UP001156882">
    <property type="component" value="Unassembled WGS sequence"/>
</dbReference>
<evidence type="ECO:0000256" key="1">
    <source>
        <dbReference type="SAM" id="MobiDB-lite"/>
    </source>
</evidence>
<accession>A0ABQ6CM63</accession>
<proteinExistence type="predicted"/>
<evidence type="ECO:0000313" key="2">
    <source>
        <dbReference type="EMBL" id="GLS19347.1"/>
    </source>
</evidence>
<evidence type="ECO:0000313" key="3">
    <source>
        <dbReference type="Proteomes" id="UP001156882"/>
    </source>
</evidence>
<comment type="caution">
    <text evidence="2">The sequence shown here is derived from an EMBL/GenBank/DDBJ whole genome shotgun (WGS) entry which is preliminary data.</text>
</comment>
<dbReference type="RefSeq" id="WP_284312262.1">
    <property type="nucleotide sequence ID" value="NZ_BSPC01000022.1"/>
</dbReference>
<protein>
    <submittedName>
        <fullName evidence="2">Uncharacterized protein</fullName>
    </submittedName>
</protein>
<keyword evidence="3" id="KW-1185">Reference proteome</keyword>
<organism evidence="2 3">
    <name type="scientific">Labrys miyagiensis</name>
    <dbReference type="NCBI Taxonomy" id="346912"/>
    <lineage>
        <taxon>Bacteria</taxon>
        <taxon>Pseudomonadati</taxon>
        <taxon>Pseudomonadota</taxon>
        <taxon>Alphaproteobacteria</taxon>
        <taxon>Hyphomicrobiales</taxon>
        <taxon>Xanthobacteraceae</taxon>
        <taxon>Labrys</taxon>
    </lineage>
</organism>
<feature type="region of interest" description="Disordered" evidence="1">
    <location>
        <begin position="56"/>
        <end position="88"/>
    </location>
</feature>
<dbReference type="EMBL" id="BSPC01000022">
    <property type="protein sequence ID" value="GLS19347.1"/>
    <property type="molecule type" value="Genomic_DNA"/>
</dbReference>